<reference evidence="7 8" key="1">
    <citation type="submission" date="2019-02" db="EMBL/GenBank/DDBJ databases">
        <title>Genome sequencing of the rare red list fungi Hericium alpestre (H. flagellum).</title>
        <authorList>
            <person name="Buettner E."/>
            <person name="Kellner H."/>
        </authorList>
    </citation>
    <scope>NUCLEOTIDE SEQUENCE [LARGE SCALE GENOMIC DNA]</scope>
    <source>
        <strain evidence="7 8">DSM 108284</strain>
    </source>
</reference>
<evidence type="ECO:0000313" key="7">
    <source>
        <dbReference type="EMBL" id="TFY83829.1"/>
    </source>
</evidence>
<gene>
    <name evidence="7" type="ORF">EWM64_g196</name>
</gene>
<evidence type="ECO:0000256" key="6">
    <source>
        <dbReference type="SAM" id="Phobius"/>
    </source>
</evidence>
<keyword evidence="4 6" id="KW-0472">Membrane</keyword>
<keyword evidence="5" id="KW-0968">Cytoplasmic vesicle</keyword>
<keyword evidence="3 6" id="KW-1133">Transmembrane helix</keyword>
<evidence type="ECO:0000256" key="3">
    <source>
        <dbReference type="ARBA" id="ARBA00022989"/>
    </source>
</evidence>
<dbReference type="EMBL" id="SFCI01000008">
    <property type="protein sequence ID" value="TFY83829.1"/>
    <property type="molecule type" value="Genomic_DNA"/>
</dbReference>
<comment type="caution">
    <text evidence="7">The sequence shown here is derived from an EMBL/GenBank/DDBJ whole genome shotgun (WGS) entry which is preliminary data.</text>
</comment>
<protein>
    <recommendedName>
        <fullName evidence="9">Vacuolar ATPase assembly integral membrane protein VMA21</fullName>
    </recommendedName>
</protein>
<dbReference type="Proteomes" id="UP000298061">
    <property type="component" value="Unassembled WGS sequence"/>
</dbReference>
<dbReference type="PANTHER" id="PTHR31792:SF3">
    <property type="entry name" value="VACUOLAR ATPASE ASSEMBLY INTEGRAL MEMBRANE PROTEIN VMA21"/>
    <property type="match status" value="1"/>
</dbReference>
<feature type="transmembrane region" description="Helical" evidence="6">
    <location>
        <begin position="53"/>
        <end position="75"/>
    </location>
</feature>
<keyword evidence="2" id="KW-0256">Endoplasmic reticulum</keyword>
<evidence type="ECO:0008006" key="9">
    <source>
        <dbReference type="Google" id="ProtNLM"/>
    </source>
</evidence>
<name>A0A4Z0ACH7_9AGAM</name>
<organism evidence="7 8">
    <name type="scientific">Hericium alpestre</name>
    <dbReference type="NCBI Taxonomy" id="135208"/>
    <lineage>
        <taxon>Eukaryota</taxon>
        <taxon>Fungi</taxon>
        <taxon>Dikarya</taxon>
        <taxon>Basidiomycota</taxon>
        <taxon>Agaricomycotina</taxon>
        <taxon>Agaricomycetes</taxon>
        <taxon>Russulales</taxon>
        <taxon>Hericiaceae</taxon>
        <taxon>Hericium</taxon>
    </lineage>
</organism>
<feature type="transmembrane region" description="Helical" evidence="6">
    <location>
        <begin position="20"/>
        <end position="41"/>
    </location>
</feature>
<dbReference type="AlphaFoldDB" id="A0A4Z0ACH7"/>
<evidence type="ECO:0000256" key="4">
    <source>
        <dbReference type="ARBA" id="ARBA00023136"/>
    </source>
</evidence>
<keyword evidence="1 6" id="KW-0812">Transmembrane</keyword>
<evidence type="ECO:0000313" key="8">
    <source>
        <dbReference type="Proteomes" id="UP000298061"/>
    </source>
</evidence>
<sequence length="98" mass="10977">MSAQASVSRRIAEHNVESGVLIKLVVFSISLGVVPLGSYFFTEKYVWNGNSTYAAITAIISANIVLVSYIILSLLEDREERKIITGEIEKDKETRKER</sequence>
<dbReference type="GO" id="GO:0005789">
    <property type="term" value="C:endoplasmic reticulum membrane"/>
    <property type="evidence" value="ECO:0007669"/>
    <property type="project" value="TreeGrafter"/>
</dbReference>
<evidence type="ECO:0000256" key="2">
    <source>
        <dbReference type="ARBA" id="ARBA00022824"/>
    </source>
</evidence>
<proteinExistence type="predicted"/>
<dbReference type="GO" id="GO:0070072">
    <property type="term" value="P:vacuolar proton-transporting V-type ATPase complex assembly"/>
    <property type="evidence" value="ECO:0007669"/>
    <property type="project" value="InterPro"/>
</dbReference>
<dbReference type="InterPro" id="IPR019013">
    <property type="entry name" value="Vma21"/>
</dbReference>
<dbReference type="OrthoDB" id="160405at2759"/>
<accession>A0A4Z0ACH7</accession>
<dbReference type="STRING" id="135208.A0A4Z0ACH7"/>
<dbReference type="Pfam" id="PF09446">
    <property type="entry name" value="VMA21"/>
    <property type="match status" value="1"/>
</dbReference>
<evidence type="ECO:0000256" key="5">
    <source>
        <dbReference type="ARBA" id="ARBA00023329"/>
    </source>
</evidence>
<keyword evidence="8" id="KW-1185">Reference proteome</keyword>
<evidence type="ECO:0000256" key="1">
    <source>
        <dbReference type="ARBA" id="ARBA00022692"/>
    </source>
</evidence>
<dbReference type="PANTHER" id="PTHR31792">
    <property type="entry name" value="VACUOLAR ATPASE ASSEMBLY INTEGRAL MEMBRANE PROTEIN VMA21"/>
    <property type="match status" value="1"/>
</dbReference>
<dbReference type="GO" id="GO:0031410">
    <property type="term" value="C:cytoplasmic vesicle"/>
    <property type="evidence" value="ECO:0007669"/>
    <property type="project" value="UniProtKB-KW"/>
</dbReference>